<sequence length="472" mass="47761">MGHRTPLAATLAANSISTAGTSLTLIGVPWFVLETTGSAGRAGLVAFCATLPIVVAALIGGPFIDRIGRRRVAVASDAVCASAIAAIPLLHFAGVLDFWMLCVLMAVNGFAHTPGNTARYVLIPDLAAHAGTTIARAASLFDAVSRGARMVGAAVAGILIAFVGAETALLVDAATFAVSALLIAAGVRGISAAEPREAEAPVSLRAYGTELREGYAHLLDNRLLLAIVVMVMFMNGTDQGWYAVLLPVHAEAELGGATAIGLLTAVFGAGGLVGALLYGAVGHRFSRRAVFTVCVILCGAPRFLVAAVTGTTPPLAVTMLLGGIAGGVLNPILTTVIYERVPDRLRSRVSGALTAGCEFAMPLGGLAAGLLVEGAGATGALLAMGGVYFLATLSPLVFPSWRTLDDGPVAADGPGAEEQDGPGAEEREGPEGPGARERERPDAEGGRLGKSSVPPAGTRVSSPAPSRPSPGP</sequence>
<reference evidence="10" key="1">
    <citation type="journal article" date="2008" name="J. Bacteriol.">
        <title>Genome sequence of the streptomycin-producing microorganism Streptomyces griseus IFO 13350.</title>
        <authorList>
            <person name="Ohnishi Y."/>
            <person name="Ishikawa J."/>
            <person name="Hara H."/>
            <person name="Suzuki H."/>
            <person name="Ikenoya M."/>
            <person name="Ikeda H."/>
            <person name="Yamashita A."/>
            <person name="Hattori M."/>
            <person name="Horinouchi S."/>
        </authorList>
    </citation>
    <scope>NUCLEOTIDE SEQUENCE [LARGE SCALE GENOMIC DNA]</scope>
    <source>
        <strain evidence="10">JCM 4626 / NBRC 13350</strain>
    </source>
</reference>
<keyword evidence="4 7" id="KW-1133">Transmembrane helix</keyword>
<evidence type="ECO:0000256" key="2">
    <source>
        <dbReference type="ARBA" id="ARBA00022475"/>
    </source>
</evidence>
<dbReference type="InterPro" id="IPR011701">
    <property type="entry name" value="MFS"/>
</dbReference>
<dbReference type="PANTHER" id="PTHR23513">
    <property type="entry name" value="INTEGRAL MEMBRANE EFFLUX PROTEIN-RELATED"/>
    <property type="match status" value="1"/>
</dbReference>
<feature type="domain" description="Major facilitator superfamily (MFS) profile" evidence="8">
    <location>
        <begin position="1"/>
        <end position="191"/>
    </location>
</feature>
<evidence type="ECO:0000256" key="3">
    <source>
        <dbReference type="ARBA" id="ARBA00022692"/>
    </source>
</evidence>
<dbReference type="GO" id="GO:0022857">
    <property type="term" value="F:transmembrane transporter activity"/>
    <property type="evidence" value="ECO:0007669"/>
    <property type="project" value="InterPro"/>
</dbReference>
<evidence type="ECO:0000256" key="4">
    <source>
        <dbReference type="ARBA" id="ARBA00022989"/>
    </source>
</evidence>
<keyword evidence="2" id="KW-1003">Cell membrane</keyword>
<dbReference type="GO" id="GO:0005886">
    <property type="term" value="C:plasma membrane"/>
    <property type="evidence" value="ECO:0007669"/>
    <property type="project" value="UniProtKB-SubCell"/>
</dbReference>
<evidence type="ECO:0000313" key="10">
    <source>
        <dbReference type="Proteomes" id="UP000001685"/>
    </source>
</evidence>
<feature type="domain" description="Major facilitator superfamily (MFS) profile" evidence="8">
    <location>
        <begin position="224"/>
        <end position="472"/>
    </location>
</feature>
<dbReference type="EMBL" id="AP009493">
    <property type="protein sequence ID" value="BAG21433.1"/>
    <property type="molecule type" value="Genomic_DNA"/>
</dbReference>
<evidence type="ECO:0000256" key="6">
    <source>
        <dbReference type="SAM" id="MobiDB-lite"/>
    </source>
</evidence>
<dbReference type="eggNOG" id="COG2211">
    <property type="taxonomic scope" value="Bacteria"/>
</dbReference>
<evidence type="ECO:0000256" key="5">
    <source>
        <dbReference type="ARBA" id="ARBA00023136"/>
    </source>
</evidence>
<feature type="transmembrane region" description="Helical" evidence="7">
    <location>
        <begin position="7"/>
        <end position="32"/>
    </location>
</feature>
<dbReference type="InterPro" id="IPR036259">
    <property type="entry name" value="MFS_trans_sf"/>
</dbReference>
<dbReference type="PROSITE" id="PS50850">
    <property type="entry name" value="MFS"/>
    <property type="match status" value="2"/>
</dbReference>
<feature type="transmembrane region" description="Helical" evidence="7">
    <location>
        <begin position="290"/>
        <end position="309"/>
    </location>
</feature>
<feature type="transmembrane region" description="Helical" evidence="7">
    <location>
        <begin position="214"/>
        <end position="234"/>
    </location>
</feature>
<accession>B1VVS2</accession>
<feature type="region of interest" description="Disordered" evidence="6">
    <location>
        <begin position="407"/>
        <end position="472"/>
    </location>
</feature>
<dbReference type="PANTHER" id="PTHR23513:SF11">
    <property type="entry name" value="STAPHYLOFERRIN A TRANSPORTER"/>
    <property type="match status" value="1"/>
</dbReference>
<dbReference type="InterPro" id="IPR020846">
    <property type="entry name" value="MFS_dom"/>
</dbReference>
<keyword evidence="3 7" id="KW-0812">Transmembrane</keyword>
<feature type="transmembrane region" description="Helical" evidence="7">
    <location>
        <begin position="378"/>
        <end position="398"/>
    </location>
</feature>
<feature type="transmembrane region" description="Helical" evidence="7">
    <location>
        <begin position="44"/>
        <end position="64"/>
    </location>
</feature>
<organism evidence="9 10">
    <name type="scientific">Streptomyces griseus subsp. griseus (strain JCM 4626 / CBS 651.72 / NBRC 13350 / KCC S-0626 / ISP 5235)</name>
    <dbReference type="NCBI Taxonomy" id="455632"/>
    <lineage>
        <taxon>Bacteria</taxon>
        <taxon>Bacillati</taxon>
        <taxon>Actinomycetota</taxon>
        <taxon>Actinomycetes</taxon>
        <taxon>Kitasatosporales</taxon>
        <taxon>Streptomycetaceae</taxon>
        <taxon>Streptomyces</taxon>
    </lineage>
</organism>
<dbReference type="Gene3D" id="1.20.1250.20">
    <property type="entry name" value="MFS general substrate transporter like domains"/>
    <property type="match status" value="1"/>
</dbReference>
<evidence type="ECO:0000313" key="9">
    <source>
        <dbReference type="EMBL" id="BAG21433.1"/>
    </source>
</evidence>
<dbReference type="Proteomes" id="UP000001685">
    <property type="component" value="Chromosome"/>
</dbReference>
<proteinExistence type="predicted"/>
<dbReference type="Pfam" id="PF07690">
    <property type="entry name" value="MFS_1"/>
    <property type="match status" value="1"/>
</dbReference>
<gene>
    <name evidence="9" type="ordered locus">SGR_4604</name>
</gene>
<dbReference type="KEGG" id="sgr:SGR_4604"/>
<feature type="transmembrane region" description="Helical" evidence="7">
    <location>
        <begin position="254"/>
        <end position="278"/>
    </location>
</feature>
<evidence type="ECO:0000256" key="1">
    <source>
        <dbReference type="ARBA" id="ARBA00004651"/>
    </source>
</evidence>
<evidence type="ECO:0000259" key="8">
    <source>
        <dbReference type="PROSITE" id="PS50850"/>
    </source>
</evidence>
<dbReference type="AlphaFoldDB" id="B1VVS2"/>
<feature type="transmembrane region" description="Helical" evidence="7">
    <location>
        <begin position="350"/>
        <end position="372"/>
    </location>
</feature>
<comment type="subcellular location">
    <subcellularLocation>
        <location evidence="1">Cell membrane</location>
        <topology evidence="1">Multi-pass membrane protein</topology>
    </subcellularLocation>
</comment>
<evidence type="ECO:0000256" key="7">
    <source>
        <dbReference type="SAM" id="Phobius"/>
    </source>
</evidence>
<dbReference type="HOGENOM" id="CLU_034180_2_1_11"/>
<name>B1VVS2_STRGG</name>
<dbReference type="RefSeq" id="WP_012380726.1">
    <property type="nucleotide sequence ID" value="NC_010572.1"/>
</dbReference>
<protein>
    <submittedName>
        <fullName evidence="9">Permease of the major facilitator superfamily</fullName>
    </submittedName>
</protein>
<feature type="compositionally biased region" description="Basic and acidic residues" evidence="6">
    <location>
        <begin position="424"/>
        <end position="447"/>
    </location>
</feature>
<dbReference type="PATRIC" id="fig|455632.4.peg.4701"/>
<feature type="transmembrane region" description="Helical" evidence="7">
    <location>
        <begin position="85"/>
        <end position="111"/>
    </location>
</feature>
<feature type="transmembrane region" description="Helical" evidence="7">
    <location>
        <begin position="315"/>
        <end position="338"/>
    </location>
</feature>
<keyword evidence="5 7" id="KW-0472">Membrane</keyword>
<dbReference type="CDD" id="cd06173">
    <property type="entry name" value="MFS_MefA_like"/>
    <property type="match status" value="1"/>
</dbReference>
<dbReference type="SUPFAM" id="SSF103473">
    <property type="entry name" value="MFS general substrate transporter"/>
    <property type="match status" value="1"/>
</dbReference>
<feature type="transmembrane region" description="Helical" evidence="7">
    <location>
        <begin position="150"/>
        <end position="170"/>
    </location>
</feature>